<gene>
    <name evidence="1" type="ORF">HK17_11610</name>
</gene>
<evidence type="ECO:0008006" key="3">
    <source>
        <dbReference type="Google" id="ProtNLM"/>
    </source>
</evidence>
<evidence type="ECO:0000313" key="2">
    <source>
        <dbReference type="Proteomes" id="UP000194641"/>
    </source>
</evidence>
<organism evidence="1 2">
    <name type="scientific">Acetobacter indonesiensis</name>
    <dbReference type="NCBI Taxonomy" id="104101"/>
    <lineage>
        <taxon>Bacteria</taxon>
        <taxon>Pseudomonadati</taxon>
        <taxon>Pseudomonadota</taxon>
        <taxon>Alphaproteobacteria</taxon>
        <taxon>Acetobacterales</taxon>
        <taxon>Acetobacteraceae</taxon>
        <taxon>Acetobacter</taxon>
    </lineage>
</organism>
<dbReference type="Pfam" id="PF21822">
    <property type="entry name" value="Phage_TAC_15"/>
    <property type="match status" value="1"/>
</dbReference>
<dbReference type="AlphaFoldDB" id="A0A252ANQ9"/>
<evidence type="ECO:0000313" key="1">
    <source>
        <dbReference type="EMBL" id="OUI91431.1"/>
    </source>
</evidence>
<proteinExistence type="predicted"/>
<sequence length="138" mass="14936">MQEVEINGRTFHIKKLGARQQFHLARRLAPIIAAFVAGASADDAAKGLAGIDLSKIGEELAGLSDANADYIMDTCLAAVTYRDDENKRDYPIQVRPGVMRYDWIELPEMLRLCVAVIQDNLGGFMAAAPSGLTEKGAA</sequence>
<comment type="caution">
    <text evidence="1">The sequence shown here is derived from an EMBL/GenBank/DDBJ whole genome shotgun (WGS) entry which is preliminary data.</text>
</comment>
<protein>
    <recommendedName>
        <fullName evidence="3">Bacteriophage protein</fullName>
    </recommendedName>
</protein>
<name>A0A252ANQ9_9PROT</name>
<dbReference type="RefSeq" id="WP_086659907.1">
    <property type="nucleotide sequence ID" value="NZ_JBJJWX010000021.1"/>
</dbReference>
<dbReference type="EMBL" id="JOPA01000036">
    <property type="protein sequence ID" value="OUI91431.1"/>
    <property type="molecule type" value="Genomic_DNA"/>
</dbReference>
<dbReference type="InterPro" id="IPR049156">
    <property type="entry name" value="Phage_chap_TAC_15-like"/>
</dbReference>
<reference evidence="2" key="1">
    <citation type="submission" date="2014-06" db="EMBL/GenBank/DDBJ databases">
        <authorList>
            <person name="Winans N.J."/>
            <person name="Newell P.D."/>
            <person name="Douglas A.E."/>
        </authorList>
    </citation>
    <scope>NUCLEOTIDE SEQUENCE [LARGE SCALE GENOMIC DNA]</scope>
</reference>
<dbReference type="Proteomes" id="UP000194641">
    <property type="component" value="Unassembled WGS sequence"/>
</dbReference>
<accession>A0A252ANQ9</accession>